<name>A0ABS8TDS4_DATST</name>
<evidence type="ECO:0000313" key="3">
    <source>
        <dbReference type="Proteomes" id="UP000823775"/>
    </source>
</evidence>
<feature type="region of interest" description="Disordered" evidence="1">
    <location>
        <begin position="157"/>
        <end position="180"/>
    </location>
</feature>
<accession>A0ABS8TDS4</accession>
<organism evidence="2 3">
    <name type="scientific">Datura stramonium</name>
    <name type="common">Jimsonweed</name>
    <name type="synonym">Common thornapple</name>
    <dbReference type="NCBI Taxonomy" id="4076"/>
    <lineage>
        <taxon>Eukaryota</taxon>
        <taxon>Viridiplantae</taxon>
        <taxon>Streptophyta</taxon>
        <taxon>Embryophyta</taxon>
        <taxon>Tracheophyta</taxon>
        <taxon>Spermatophyta</taxon>
        <taxon>Magnoliopsida</taxon>
        <taxon>eudicotyledons</taxon>
        <taxon>Gunneridae</taxon>
        <taxon>Pentapetalae</taxon>
        <taxon>asterids</taxon>
        <taxon>lamiids</taxon>
        <taxon>Solanales</taxon>
        <taxon>Solanaceae</taxon>
        <taxon>Solanoideae</taxon>
        <taxon>Datureae</taxon>
        <taxon>Datura</taxon>
    </lineage>
</organism>
<feature type="compositionally biased region" description="Basic and acidic residues" evidence="1">
    <location>
        <begin position="157"/>
        <end position="167"/>
    </location>
</feature>
<dbReference type="EMBL" id="JACEIK010001421">
    <property type="protein sequence ID" value="MCD7469273.1"/>
    <property type="molecule type" value="Genomic_DNA"/>
</dbReference>
<protein>
    <submittedName>
        <fullName evidence="2">Uncharacterized protein</fullName>
    </submittedName>
</protein>
<comment type="caution">
    <text evidence="2">The sequence shown here is derived from an EMBL/GenBank/DDBJ whole genome shotgun (WGS) entry which is preliminary data.</text>
</comment>
<evidence type="ECO:0000256" key="1">
    <source>
        <dbReference type="SAM" id="MobiDB-lite"/>
    </source>
</evidence>
<dbReference type="Proteomes" id="UP000823775">
    <property type="component" value="Unassembled WGS sequence"/>
</dbReference>
<proteinExistence type="predicted"/>
<keyword evidence="3" id="KW-1185">Reference proteome</keyword>
<reference evidence="2 3" key="1">
    <citation type="journal article" date="2021" name="BMC Genomics">
        <title>Datura genome reveals duplications of psychoactive alkaloid biosynthetic genes and high mutation rate following tissue culture.</title>
        <authorList>
            <person name="Rajewski A."/>
            <person name="Carter-House D."/>
            <person name="Stajich J."/>
            <person name="Litt A."/>
        </authorList>
    </citation>
    <scope>NUCLEOTIDE SEQUENCE [LARGE SCALE GENOMIC DNA]</scope>
    <source>
        <strain evidence="2">AR-01</strain>
    </source>
</reference>
<sequence length="180" mass="19633">MLPSLPKTRLKLVRSSGQSSVDTGLGLAFLLNVRMNIHSYLYSIVEYGEDVTCEKGCMPSKDCSKFGSLNAMVKEKEAQLKEAAPVQLGTMQLLGAKQMPLSLPSSKPYAIPSSVISGLSLFERKFSTPPTYQNSTSPLCSVALLAPTILHTGRKERAQLADQKSGRQVEWNSSSERSSY</sequence>
<evidence type="ECO:0000313" key="2">
    <source>
        <dbReference type="EMBL" id="MCD7469273.1"/>
    </source>
</evidence>
<feature type="compositionally biased region" description="Polar residues" evidence="1">
    <location>
        <begin position="170"/>
        <end position="180"/>
    </location>
</feature>
<gene>
    <name evidence="2" type="ORF">HAX54_008199</name>
</gene>